<accession>A0ACA9QM22</accession>
<dbReference type="Proteomes" id="UP000789920">
    <property type="component" value="Unassembled WGS sequence"/>
</dbReference>
<proteinExistence type="predicted"/>
<feature type="non-terminal residue" evidence="1">
    <location>
        <position position="94"/>
    </location>
</feature>
<evidence type="ECO:0000313" key="2">
    <source>
        <dbReference type="Proteomes" id="UP000789920"/>
    </source>
</evidence>
<protein>
    <submittedName>
        <fullName evidence="1">19809_t:CDS:1</fullName>
    </submittedName>
</protein>
<dbReference type="EMBL" id="CAJVQC010033304">
    <property type="protein sequence ID" value="CAG8753622.1"/>
    <property type="molecule type" value="Genomic_DNA"/>
</dbReference>
<keyword evidence="2" id="KW-1185">Reference proteome</keyword>
<gene>
    <name evidence="1" type="ORF">RPERSI_LOCUS14451</name>
</gene>
<name>A0ACA9QM22_9GLOM</name>
<reference evidence="1" key="1">
    <citation type="submission" date="2021-06" db="EMBL/GenBank/DDBJ databases">
        <authorList>
            <person name="Kallberg Y."/>
            <person name="Tangrot J."/>
            <person name="Rosling A."/>
        </authorList>
    </citation>
    <scope>NUCLEOTIDE SEQUENCE</scope>
    <source>
        <strain evidence="1">MA461A</strain>
    </source>
</reference>
<organism evidence="1 2">
    <name type="scientific">Racocetra persica</name>
    <dbReference type="NCBI Taxonomy" id="160502"/>
    <lineage>
        <taxon>Eukaryota</taxon>
        <taxon>Fungi</taxon>
        <taxon>Fungi incertae sedis</taxon>
        <taxon>Mucoromycota</taxon>
        <taxon>Glomeromycotina</taxon>
        <taxon>Glomeromycetes</taxon>
        <taxon>Diversisporales</taxon>
        <taxon>Gigasporaceae</taxon>
        <taxon>Racocetra</taxon>
    </lineage>
</organism>
<feature type="non-terminal residue" evidence="1">
    <location>
        <position position="1"/>
    </location>
</feature>
<evidence type="ECO:0000313" key="1">
    <source>
        <dbReference type="EMBL" id="CAG8753622.1"/>
    </source>
</evidence>
<sequence length="94" mass="10456">DTDPCPPGCNKDCGVATSKPLCGKCGGAFYLTCQCGLDEFQQKQQHSFECRAPQWIIDLMPLIVDPVILNDYSFKKKFVLYFAAVFELLCPANT</sequence>
<comment type="caution">
    <text evidence="1">The sequence shown here is derived from an EMBL/GenBank/DDBJ whole genome shotgun (WGS) entry which is preliminary data.</text>
</comment>